<evidence type="ECO:0000259" key="3">
    <source>
        <dbReference type="PROSITE" id="PS50110"/>
    </source>
</evidence>
<dbReference type="Pfam" id="PF00072">
    <property type="entry name" value="Response_reg"/>
    <property type="match status" value="1"/>
</dbReference>
<dbReference type="RefSeq" id="WP_158985158.1">
    <property type="nucleotide sequence ID" value="NZ_BAABKY010000002.1"/>
</dbReference>
<sequence length="120" mass="12804">MDEARLLFVEDEDDLRLLVGEALRMLGYQVVSVADGPAAIQAMQDGSFDVVVSDVSMPHGVSGIDLAEHAARLQPQARVILASGFARAQLPPLPANVNFLPKPYRIAQLAGLLRGTAPQS</sequence>
<keyword evidence="5" id="KW-1185">Reference proteome</keyword>
<dbReference type="PROSITE" id="PS50110">
    <property type="entry name" value="RESPONSE_REGULATORY"/>
    <property type="match status" value="1"/>
</dbReference>
<evidence type="ECO:0000256" key="1">
    <source>
        <dbReference type="ARBA" id="ARBA00022553"/>
    </source>
</evidence>
<name>A0ABP9LK62_9GAMM</name>
<reference evidence="5" key="1">
    <citation type="journal article" date="2019" name="Int. J. Syst. Evol. Microbiol.">
        <title>The Global Catalogue of Microorganisms (GCM) 10K type strain sequencing project: providing services to taxonomists for standard genome sequencing and annotation.</title>
        <authorList>
            <consortium name="The Broad Institute Genomics Platform"/>
            <consortium name="The Broad Institute Genome Sequencing Center for Infectious Disease"/>
            <person name="Wu L."/>
            <person name="Ma J."/>
        </authorList>
    </citation>
    <scope>NUCLEOTIDE SEQUENCE [LARGE SCALE GENOMIC DNA]</scope>
    <source>
        <strain evidence="5">JCM 19212</strain>
    </source>
</reference>
<dbReference type="InterPro" id="IPR001789">
    <property type="entry name" value="Sig_transdc_resp-reg_receiver"/>
</dbReference>
<dbReference type="SUPFAM" id="SSF52172">
    <property type="entry name" value="CheY-like"/>
    <property type="match status" value="1"/>
</dbReference>
<feature type="modified residue" description="4-aspartylphosphate" evidence="2">
    <location>
        <position position="54"/>
    </location>
</feature>
<dbReference type="PANTHER" id="PTHR44591:SF21">
    <property type="entry name" value="TWO-COMPONENT RESPONSE REGULATOR"/>
    <property type="match status" value="1"/>
</dbReference>
<dbReference type="PANTHER" id="PTHR44591">
    <property type="entry name" value="STRESS RESPONSE REGULATOR PROTEIN 1"/>
    <property type="match status" value="1"/>
</dbReference>
<dbReference type="Proteomes" id="UP001501083">
    <property type="component" value="Unassembled WGS sequence"/>
</dbReference>
<dbReference type="Gene3D" id="3.40.50.2300">
    <property type="match status" value="1"/>
</dbReference>
<dbReference type="InterPro" id="IPR050595">
    <property type="entry name" value="Bact_response_regulator"/>
</dbReference>
<gene>
    <name evidence="4" type="ORF">GCM10025759_22440</name>
</gene>
<organism evidence="4 5">
    <name type="scientific">Lysobacter panacisoli</name>
    <dbReference type="NCBI Taxonomy" id="1255263"/>
    <lineage>
        <taxon>Bacteria</taxon>
        <taxon>Pseudomonadati</taxon>
        <taxon>Pseudomonadota</taxon>
        <taxon>Gammaproteobacteria</taxon>
        <taxon>Lysobacterales</taxon>
        <taxon>Lysobacteraceae</taxon>
        <taxon>Lysobacter</taxon>
    </lineage>
</organism>
<protein>
    <submittedName>
        <fullName evidence="4">Response regulator</fullName>
    </submittedName>
</protein>
<evidence type="ECO:0000256" key="2">
    <source>
        <dbReference type="PROSITE-ProRule" id="PRU00169"/>
    </source>
</evidence>
<proteinExistence type="predicted"/>
<feature type="domain" description="Response regulatory" evidence="3">
    <location>
        <begin position="5"/>
        <end position="117"/>
    </location>
</feature>
<evidence type="ECO:0000313" key="4">
    <source>
        <dbReference type="EMBL" id="GAA5077003.1"/>
    </source>
</evidence>
<dbReference type="SMART" id="SM00448">
    <property type="entry name" value="REC"/>
    <property type="match status" value="1"/>
</dbReference>
<evidence type="ECO:0000313" key="5">
    <source>
        <dbReference type="Proteomes" id="UP001501083"/>
    </source>
</evidence>
<dbReference type="InterPro" id="IPR011006">
    <property type="entry name" value="CheY-like_superfamily"/>
</dbReference>
<accession>A0ABP9LK62</accession>
<comment type="caution">
    <text evidence="4">The sequence shown here is derived from an EMBL/GenBank/DDBJ whole genome shotgun (WGS) entry which is preliminary data.</text>
</comment>
<dbReference type="EMBL" id="BAABKY010000002">
    <property type="protein sequence ID" value="GAA5077003.1"/>
    <property type="molecule type" value="Genomic_DNA"/>
</dbReference>
<keyword evidence="1 2" id="KW-0597">Phosphoprotein</keyword>
<dbReference type="CDD" id="cd00156">
    <property type="entry name" value="REC"/>
    <property type="match status" value="1"/>
</dbReference>